<dbReference type="InterPro" id="IPR009003">
    <property type="entry name" value="Peptidase_S1_PA"/>
</dbReference>
<reference evidence="5 6" key="1">
    <citation type="submission" date="2019-02" db="EMBL/GenBank/DDBJ databases">
        <title>Deep-cultivation of Planctomycetes and their phenomic and genomic characterization uncovers novel biology.</title>
        <authorList>
            <person name="Wiegand S."/>
            <person name="Jogler M."/>
            <person name="Boedeker C."/>
            <person name="Pinto D."/>
            <person name="Vollmers J."/>
            <person name="Rivas-Marin E."/>
            <person name="Kohn T."/>
            <person name="Peeters S.H."/>
            <person name="Heuer A."/>
            <person name="Rast P."/>
            <person name="Oberbeckmann S."/>
            <person name="Bunk B."/>
            <person name="Jeske O."/>
            <person name="Meyerdierks A."/>
            <person name="Storesund J.E."/>
            <person name="Kallscheuer N."/>
            <person name="Luecker S."/>
            <person name="Lage O.M."/>
            <person name="Pohl T."/>
            <person name="Merkel B.J."/>
            <person name="Hornburger P."/>
            <person name="Mueller R.-W."/>
            <person name="Bruemmer F."/>
            <person name="Labrenz M."/>
            <person name="Spormann A.M."/>
            <person name="Op den Camp H."/>
            <person name="Overmann J."/>
            <person name="Amann R."/>
            <person name="Jetten M.S.M."/>
            <person name="Mascher T."/>
            <person name="Medema M.H."/>
            <person name="Devos D.P."/>
            <person name="Kaster A.-K."/>
            <person name="Ovreas L."/>
            <person name="Rohde M."/>
            <person name="Galperin M.Y."/>
            <person name="Jogler C."/>
        </authorList>
    </citation>
    <scope>NUCLEOTIDE SEQUENCE [LARGE SCALE GENOMIC DNA]</scope>
    <source>
        <strain evidence="5 6">Pla110</strain>
    </source>
</reference>
<dbReference type="PRINTS" id="PR00834">
    <property type="entry name" value="PROTEASES2C"/>
</dbReference>
<feature type="signal peptide" evidence="3">
    <location>
        <begin position="1"/>
        <end position="21"/>
    </location>
</feature>
<dbReference type="Gene3D" id="2.30.42.10">
    <property type="match status" value="2"/>
</dbReference>
<keyword evidence="2" id="KW-0378">Hydrolase</keyword>
<dbReference type="GO" id="GO:0006508">
    <property type="term" value="P:proteolysis"/>
    <property type="evidence" value="ECO:0007669"/>
    <property type="project" value="UniProtKB-KW"/>
</dbReference>
<dbReference type="GO" id="GO:0004252">
    <property type="term" value="F:serine-type endopeptidase activity"/>
    <property type="evidence" value="ECO:0007669"/>
    <property type="project" value="InterPro"/>
</dbReference>
<gene>
    <name evidence="5" type="primary">hhoB_2</name>
    <name evidence="5" type="ORF">Pla110_39900</name>
</gene>
<keyword evidence="6" id="KW-1185">Reference proteome</keyword>
<dbReference type="Proteomes" id="UP000317178">
    <property type="component" value="Chromosome"/>
</dbReference>
<dbReference type="Pfam" id="PF13180">
    <property type="entry name" value="PDZ_2"/>
    <property type="match status" value="1"/>
</dbReference>
<keyword evidence="3" id="KW-0732">Signal</keyword>
<dbReference type="InterPro" id="IPR001940">
    <property type="entry name" value="Peptidase_S1C"/>
</dbReference>
<organism evidence="5 6">
    <name type="scientific">Polystyrenella longa</name>
    <dbReference type="NCBI Taxonomy" id="2528007"/>
    <lineage>
        <taxon>Bacteria</taxon>
        <taxon>Pseudomonadati</taxon>
        <taxon>Planctomycetota</taxon>
        <taxon>Planctomycetia</taxon>
        <taxon>Planctomycetales</taxon>
        <taxon>Planctomycetaceae</taxon>
        <taxon>Polystyrenella</taxon>
    </lineage>
</organism>
<proteinExistence type="predicted"/>
<dbReference type="PANTHER" id="PTHR43343">
    <property type="entry name" value="PEPTIDASE S12"/>
    <property type="match status" value="1"/>
</dbReference>
<name>A0A518CSP3_9PLAN</name>
<dbReference type="KEGG" id="plon:Pla110_39900"/>
<evidence type="ECO:0000256" key="2">
    <source>
        <dbReference type="ARBA" id="ARBA00022801"/>
    </source>
</evidence>
<feature type="domain" description="PDZ" evidence="4">
    <location>
        <begin position="241"/>
        <end position="322"/>
    </location>
</feature>
<dbReference type="InterPro" id="IPR001478">
    <property type="entry name" value="PDZ"/>
</dbReference>
<evidence type="ECO:0000256" key="3">
    <source>
        <dbReference type="SAM" id="SignalP"/>
    </source>
</evidence>
<evidence type="ECO:0000313" key="6">
    <source>
        <dbReference type="Proteomes" id="UP000317178"/>
    </source>
</evidence>
<dbReference type="RefSeq" id="WP_231742625.1">
    <property type="nucleotide sequence ID" value="NZ_CP036281.1"/>
</dbReference>
<protein>
    <submittedName>
        <fullName evidence="5">Serine protease HhoB</fullName>
    </submittedName>
</protein>
<dbReference type="InterPro" id="IPR051201">
    <property type="entry name" value="Chloro_Bact_Ser_Proteases"/>
</dbReference>
<dbReference type="Pfam" id="PF13365">
    <property type="entry name" value="Trypsin_2"/>
    <property type="match status" value="1"/>
</dbReference>
<feature type="chain" id="PRO_5021876157" evidence="3">
    <location>
        <begin position="22"/>
        <end position="472"/>
    </location>
</feature>
<dbReference type="PROSITE" id="PS50106">
    <property type="entry name" value="PDZ"/>
    <property type="match status" value="1"/>
</dbReference>
<dbReference type="AlphaFoldDB" id="A0A518CSP3"/>
<dbReference type="Gene3D" id="2.40.10.120">
    <property type="match status" value="1"/>
</dbReference>
<dbReference type="SMART" id="SM00228">
    <property type="entry name" value="PDZ"/>
    <property type="match status" value="2"/>
</dbReference>
<sequence length="472" mass="51552" precursor="true">MTTKCQTLIAFCIGMVLFVIAAPLMAEETDPRMTPLVRAVQRVQTSVVNIHTEKTTYPDEALFAGDKPRKVSGMGSGIIIDPRGYLVTNHHVINGVDLDSLQVTLHDGSMYHAEIVSYDSKHDLAVLKISASNSLEVMPLGTSSDLRLGESVIALGNPYGYKHTVTAGIVSSLSRDVEVNEHQTYENLIQTDTSINPGNSGGPLVNMLGEVIGINVAIRAGAQRIGFAIPIDDARVVIRKLLSIERLDHHAHGLISRDHKTGKQKEMIVEASRGPALKAGLQTGDVIVAVNNQTVLDAADFERLLLGKSIEEAFTVVVRRNNEKQELKLHLADSSSRKEDSGHQSADHNVVFQTPAVDDDPIWMTLGLRLIPTAVTSDRYRGGMKVLDVRKDSTASRNGIRSGDVLVGLHKWETVNYDNISYVLEHPQLQSFAPLRFFILRGQETRYGNLQLSPASPGANVSAHVATQTNIR</sequence>
<dbReference type="PANTHER" id="PTHR43343:SF3">
    <property type="entry name" value="PROTEASE DO-LIKE 8, CHLOROPLASTIC"/>
    <property type="match status" value="1"/>
</dbReference>
<evidence type="ECO:0000256" key="1">
    <source>
        <dbReference type="ARBA" id="ARBA00022670"/>
    </source>
</evidence>
<keyword evidence="1 5" id="KW-0645">Protease</keyword>
<dbReference type="SUPFAM" id="SSF50494">
    <property type="entry name" value="Trypsin-like serine proteases"/>
    <property type="match status" value="1"/>
</dbReference>
<dbReference type="InterPro" id="IPR036034">
    <property type="entry name" value="PDZ_sf"/>
</dbReference>
<accession>A0A518CSP3</accession>
<dbReference type="EMBL" id="CP036281">
    <property type="protein sequence ID" value="QDU82235.1"/>
    <property type="molecule type" value="Genomic_DNA"/>
</dbReference>
<dbReference type="SUPFAM" id="SSF50156">
    <property type="entry name" value="PDZ domain-like"/>
    <property type="match status" value="2"/>
</dbReference>
<evidence type="ECO:0000259" key="4">
    <source>
        <dbReference type="PROSITE" id="PS50106"/>
    </source>
</evidence>
<evidence type="ECO:0000313" key="5">
    <source>
        <dbReference type="EMBL" id="QDU82235.1"/>
    </source>
</evidence>